<gene>
    <name evidence="1" type="ORF">OWV82_024527</name>
</gene>
<reference evidence="1 2" key="1">
    <citation type="journal article" date="2023" name="Science">
        <title>Complex scaffold remodeling in plant triterpene biosynthesis.</title>
        <authorList>
            <person name="De La Pena R."/>
            <person name="Hodgson H."/>
            <person name="Liu J.C."/>
            <person name="Stephenson M.J."/>
            <person name="Martin A.C."/>
            <person name="Owen C."/>
            <person name="Harkess A."/>
            <person name="Leebens-Mack J."/>
            <person name="Jimenez L.E."/>
            <person name="Osbourn A."/>
            <person name="Sattely E.S."/>
        </authorList>
    </citation>
    <scope>NUCLEOTIDE SEQUENCE [LARGE SCALE GENOMIC DNA]</scope>
    <source>
        <strain evidence="2">cv. JPN11</strain>
        <tissue evidence="1">Leaf</tissue>
    </source>
</reference>
<evidence type="ECO:0000313" key="1">
    <source>
        <dbReference type="EMBL" id="KAJ4701259.1"/>
    </source>
</evidence>
<protein>
    <submittedName>
        <fullName evidence="1">Uncharacterized protein</fullName>
    </submittedName>
</protein>
<accession>A0ACC1WQL8</accession>
<keyword evidence="2" id="KW-1185">Reference proteome</keyword>
<organism evidence="1 2">
    <name type="scientific">Melia azedarach</name>
    <name type="common">Chinaberry tree</name>
    <dbReference type="NCBI Taxonomy" id="155640"/>
    <lineage>
        <taxon>Eukaryota</taxon>
        <taxon>Viridiplantae</taxon>
        <taxon>Streptophyta</taxon>
        <taxon>Embryophyta</taxon>
        <taxon>Tracheophyta</taxon>
        <taxon>Spermatophyta</taxon>
        <taxon>Magnoliopsida</taxon>
        <taxon>eudicotyledons</taxon>
        <taxon>Gunneridae</taxon>
        <taxon>Pentapetalae</taxon>
        <taxon>rosids</taxon>
        <taxon>malvids</taxon>
        <taxon>Sapindales</taxon>
        <taxon>Meliaceae</taxon>
        <taxon>Melia</taxon>
    </lineage>
</organism>
<proteinExistence type="predicted"/>
<evidence type="ECO:0000313" key="2">
    <source>
        <dbReference type="Proteomes" id="UP001164539"/>
    </source>
</evidence>
<dbReference type="Proteomes" id="UP001164539">
    <property type="component" value="Chromosome 14"/>
</dbReference>
<sequence length="113" mass="12866">MNNFTPAKLTTQLLRCYPGHIHALNRPNEIINNCMLHNTTDTQIHPDYPLLSHLASFPASFADKSCRGCIFLTIHKKQPSEFFSSRSIFLALSSSILFIFSLWIFLCTYASAR</sequence>
<dbReference type="EMBL" id="CM051407">
    <property type="protein sequence ID" value="KAJ4701259.1"/>
    <property type="molecule type" value="Genomic_DNA"/>
</dbReference>
<name>A0ACC1WQL8_MELAZ</name>
<comment type="caution">
    <text evidence="1">The sequence shown here is derived from an EMBL/GenBank/DDBJ whole genome shotgun (WGS) entry which is preliminary data.</text>
</comment>